<dbReference type="SMART" id="SM00382">
    <property type="entry name" value="AAA"/>
    <property type="match status" value="1"/>
</dbReference>
<protein>
    <recommendedName>
        <fullName evidence="8">Torsin-4A</fullName>
    </recommendedName>
    <alternativeName>
        <fullName evidence="9">Torsin family 4 member A</fullName>
    </alternativeName>
</protein>
<dbReference type="InterPro" id="IPR003593">
    <property type="entry name" value="AAA+_ATPase"/>
</dbReference>
<dbReference type="SUPFAM" id="SSF52540">
    <property type="entry name" value="P-loop containing nucleoside triphosphate hydrolases"/>
    <property type="match status" value="1"/>
</dbReference>
<dbReference type="GO" id="GO:0016887">
    <property type="term" value="F:ATP hydrolysis activity"/>
    <property type="evidence" value="ECO:0007669"/>
    <property type="project" value="InterPro"/>
</dbReference>
<dbReference type="InterPro" id="IPR027417">
    <property type="entry name" value="P-loop_NTPase"/>
</dbReference>
<dbReference type="PANTHER" id="PTHR10760">
    <property type="entry name" value="TORSIN"/>
    <property type="match status" value="1"/>
</dbReference>
<sequence>MKGSQQPDKVYNTPTPPPHFLKAWAFLGGLKRFACIGALLLSSGFLVTRARRDRSQYLAVKDLKRPPEAEIRDSGDPPIFLLQEGDLHAQYSSYAMDRGQPSLEPQAKGPCVIAPVRAVLRLRRRVCVLRKRRLLQLGTEPDTGTGALGSSGSSGALRADLGQPKFFTFDSLTELSSRTPRKKRRRRSRVVLYPETSRKYRPRTERQSRAQRCLLLLVAIVGFQVLNAIENLDDNAQRYDLDGLEKALRRSVFGQPAAVGRIMALLRDYLATHVHSHPLLLALHGPSGVGKSHVGRLLARHFQAVLEDGALVLQYHARHHCPELRPVQDCRKELAQRVADVVAQAEAEEKTPLLVLDEAELLPPALLDELHGLLQPQRSHHFHNAIYVLLSGTGGIEITQFVLRNASRLLPPHLHSAGNTQTEEELHSSLRELLAQEHPLWNTAAIVPFLLLDKPDVVNCFREEMAGEGFFPEQALAERLAEQLSYYQVAGHEFAVTGCKQVVAKVNLLQHKPASAGP</sequence>
<dbReference type="Pfam" id="PF06309">
    <property type="entry name" value="Torsin"/>
    <property type="match status" value="1"/>
</dbReference>
<evidence type="ECO:0000313" key="12">
    <source>
        <dbReference type="Proteomes" id="UP001488838"/>
    </source>
</evidence>
<evidence type="ECO:0000256" key="9">
    <source>
        <dbReference type="ARBA" id="ARBA00082058"/>
    </source>
</evidence>
<accession>A0AAW0HAA6</accession>
<dbReference type="FunFam" id="3.40.50.300:FF:001429">
    <property type="entry name" value="Torsin family protein C9orf167-like"/>
    <property type="match status" value="1"/>
</dbReference>
<dbReference type="InterPro" id="IPR010448">
    <property type="entry name" value="Torsin"/>
</dbReference>
<evidence type="ECO:0000256" key="8">
    <source>
        <dbReference type="ARBA" id="ARBA00067185"/>
    </source>
</evidence>
<proteinExistence type="inferred from homology"/>
<dbReference type="PANTHER" id="PTHR10760:SF1">
    <property type="entry name" value="TORSIN-4A"/>
    <property type="match status" value="1"/>
</dbReference>
<evidence type="ECO:0000256" key="5">
    <source>
        <dbReference type="ARBA" id="ARBA00022840"/>
    </source>
</evidence>
<evidence type="ECO:0000259" key="10">
    <source>
        <dbReference type="SMART" id="SM00382"/>
    </source>
</evidence>
<keyword evidence="5" id="KW-0067">ATP-binding</keyword>
<keyword evidence="4" id="KW-0547">Nucleotide-binding</keyword>
<reference evidence="11 12" key="1">
    <citation type="journal article" date="2023" name="bioRxiv">
        <title>Conserved and derived expression patterns and positive selection on dental genes reveal complex evolutionary context of ever-growing rodent molars.</title>
        <authorList>
            <person name="Calamari Z.T."/>
            <person name="Song A."/>
            <person name="Cohen E."/>
            <person name="Akter M."/>
            <person name="Roy R.D."/>
            <person name="Hallikas O."/>
            <person name="Christensen M.M."/>
            <person name="Li P."/>
            <person name="Marangoni P."/>
            <person name="Jernvall J."/>
            <person name="Klein O.D."/>
        </authorList>
    </citation>
    <scope>NUCLEOTIDE SEQUENCE [LARGE SCALE GENOMIC DNA]</scope>
    <source>
        <strain evidence="11">V071</strain>
    </source>
</reference>
<dbReference type="GO" id="GO:0005524">
    <property type="term" value="F:ATP binding"/>
    <property type="evidence" value="ECO:0007669"/>
    <property type="project" value="UniProtKB-KW"/>
</dbReference>
<dbReference type="GO" id="GO:0016020">
    <property type="term" value="C:membrane"/>
    <property type="evidence" value="ECO:0007669"/>
    <property type="project" value="UniProtKB-SubCell"/>
</dbReference>
<dbReference type="EMBL" id="JBBHLL010000593">
    <property type="protein sequence ID" value="KAK7799729.1"/>
    <property type="molecule type" value="Genomic_DNA"/>
</dbReference>
<comment type="similarity">
    <text evidence="2">Belongs to the ClpA/ClpB family. Torsin subfamily.</text>
</comment>
<name>A0AAW0HAA6_MYOGA</name>
<keyword evidence="7" id="KW-0472">Membrane</keyword>
<evidence type="ECO:0000256" key="6">
    <source>
        <dbReference type="ARBA" id="ARBA00022989"/>
    </source>
</evidence>
<dbReference type="GO" id="GO:0005635">
    <property type="term" value="C:nuclear envelope"/>
    <property type="evidence" value="ECO:0007669"/>
    <property type="project" value="TreeGrafter"/>
</dbReference>
<evidence type="ECO:0000256" key="1">
    <source>
        <dbReference type="ARBA" id="ARBA00004167"/>
    </source>
</evidence>
<feature type="domain" description="AAA+ ATPase" evidence="10">
    <location>
        <begin position="277"/>
        <end position="410"/>
    </location>
</feature>
<keyword evidence="6" id="KW-1133">Transmembrane helix</keyword>
<evidence type="ECO:0000256" key="3">
    <source>
        <dbReference type="ARBA" id="ARBA00022692"/>
    </source>
</evidence>
<evidence type="ECO:0000256" key="2">
    <source>
        <dbReference type="ARBA" id="ARBA00006235"/>
    </source>
</evidence>
<evidence type="ECO:0000256" key="4">
    <source>
        <dbReference type="ARBA" id="ARBA00022741"/>
    </source>
</evidence>
<gene>
    <name evidence="11" type="ORF">U0070_010736</name>
</gene>
<dbReference type="GO" id="GO:0005788">
    <property type="term" value="C:endoplasmic reticulum lumen"/>
    <property type="evidence" value="ECO:0007669"/>
    <property type="project" value="TreeGrafter"/>
</dbReference>
<keyword evidence="3" id="KW-0812">Transmembrane</keyword>
<dbReference type="AlphaFoldDB" id="A0AAW0HAA6"/>
<dbReference type="Gene3D" id="3.40.50.300">
    <property type="entry name" value="P-loop containing nucleotide triphosphate hydrolases"/>
    <property type="match status" value="1"/>
</dbReference>
<keyword evidence="12" id="KW-1185">Reference proteome</keyword>
<evidence type="ECO:0000256" key="7">
    <source>
        <dbReference type="ARBA" id="ARBA00023136"/>
    </source>
</evidence>
<dbReference type="Proteomes" id="UP001488838">
    <property type="component" value="Unassembled WGS sequence"/>
</dbReference>
<organism evidence="11 12">
    <name type="scientific">Myodes glareolus</name>
    <name type="common">Bank vole</name>
    <name type="synonym">Clethrionomys glareolus</name>
    <dbReference type="NCBI Taxonomy" id="447135"/>
    <lineage>
        <taxon>Eukaryota</taxon>
        <taxon>Metazoa</taxon>
        <taxon>Chordata</taxon>
        <taxon>Craniata</taxon>
        <taxon>Vertebrata</taxon>
        <taxon>Euteleostomi</taxon>
        <taxon>Mammalia</taxon>
        <taxon>Eutheria</taxon>
        <taxon>Euarchontoglires</taxon>
        <taxon>Glires</taxon>
        <taxon>Rodentia</taxon>
        <taxon>Myomorpha</taxon>
        <taxon>Muroidea</taxon>
        <taxon>Cricetidae</taxon>
        <taxon>Arvicolinae</taxon>
        <taxon>Myodes</taxon>
    </lineage>
</organism>
<comment type="subcellular location">
    <subcellularLocation>
        <location evidence="1">Membrane</location>
        <topology evidence="1">Single-pass membrane protein</topology>
    </subcellularLocation>
</comment>
<evidence type="ECO:0000313" key="11">
    <source>
        <dbReference type="EMBL" id="KAK7799729.1"/>
    </source>
</evidence>
<comment type="caution">
    <text evidence="11">The sequence shown here is derived from an EMBL/GenBank/DDBJ whole genome shotgun (WGS) entry which is preliminary data.</text>
</comment>